<accession>A0AA88RTV1</accession>
<dbReference type="AlphaFoldDB" id="A0AA88RTV1"/>
<evidence type="ECO:0000256" key="1">
    <source>
        <dbReference type="SAM" id="MobiDB-lite"/>
    </source>
</evidence>
<organism evidence="3 4">
    <name type="scientific">Escallonia rubra</name>
    <dbReference type="NCBI Taxonomy" id="112253"/>
    <lineage>
        <taxon>Eukaryota</taxon>
        <taxon>Viridiplantae</taxon>
        <taxon>Streptophyta</taxon>
        <taxon>Embryophyta</taxon>
        <taxon>Tracheophyta</taxon>
        <taxon>Spermatophyta</taxon>
        <taxon>Magnoliopsida</taxon>
        <taxon>eudicotyledons</taxon>
        <taxon>Gunneridae</taxon>
        <taxon>Pentapetalae</taxon>
        <taxon>asterids</taxon>
        <taxon>campanulids</taxon>
        <taxon>Escalloniales</taxon>
        <taxon>Escalloniaceae</taxon>
        <taxon>Escallonia</taxon>
    </lineage>
</organism>
<dbReference type="Proteomes" id="UP001187471">
    <property type="component" value="Unassembled WGS sequence"/>
</dbReference>
<feature type="domain" description="Zinc knuckle CX2CX4HX4C" evidence="2">
    <location>
        <begin position="324"/>
        <end position="353"/>
    </location>
</feature>
<feature type="domain" description="Zinc knuckle CX2CX4HX4C" evidence="2">
    <location>
        <begin position="215"/>
        <end position="237"/>
    </location>
</feature>
<feature type="region of interest" description="Disordered" evidence="1">
    <location>
        <begin position="396"/>
        <end position="420"/>
    </location>
</feature>
<feature type="compositionally biased region" description="Polar residues" evidence="1">
    <location>
        <begin position="400"/>
        <end position="412"/>
    </location>
</feature>
<dbReference type="InterPro" id="IPR025836">
    <property type="entry name" value="Zn_knuckle_CX2CX4HX4C"/>
</dbReference>
<dbReference type="InterPro" id="IPR040256">
    <property type="entry name" value="At4g02000-like"/>
</dbReference>
<evidence type="ECO:0000313" key="3">
    <source>
        <dbReference type="EMBL" id="KAK2991869.1"/>
    </source>
</evidence>
<sequence length="420" mass="47452">MLRSSPTGEPPPQPFLHINKLHTESNNTHLLDSTPGKALVVLHLLSPPLNEEQPNLHSQTKPSFKETLLRRDNAGDTFMELVDNLQNEDAEQSCQNPHPDNHPNTTTIPTVILSAAQQICIRQSWKNTLIIKVLEYRKALEEGPWFVGTNYLSIQQWKPNFEPTTANISMMAVWIRLNGLPIEYFDSEILTQIGKAIGQPLRIDNIEYEWLQKIEYEWLPLKCDYCNSFGHQESRCLAKPQPVKIWRIKEKAKEVVTKVCNITQSEELSNQSTNEDGNHGLIDGGDEWVTVNHMSSTQKEGKRTSPGIVTTTNSYQMLANIAETVEMRIQYENLPSLYAKCECIGHLVERCPKKQTSDDSGNSIELQLELGTNTTPHRSISDSDVGANTVNKRSIFGPKLTTNQQQPGTKIDNNMGLGRW</sequence>
<protein>
    <recommendedName>
        <fullName evidence="2">Zinc knuckle CX2CX4HX4C domain-containing protein</fullName>
    </recommendedName>
</protein>
<keyword evidence="4" id="KW-1185">Reference proteome</keyword>
<comment type="caution">
    <text evidence="3">The sequence shown here is derived from an EMBL/GenBank/DDBJ whole genome shotgun (WGS) entry which is preliminary data.</text>
</comment>
<evidence type="ECO:0000259" key="2">
    <source>
        <dbReference type="Pfam" id="PF14392"/>
    </source>
</evidence>
<name>A0AA88RTV1_9ASTE</name>
<proteinExistence type="predicted"/>
<dbReference type="PANTHER" id="PTHR31286">
    <property type="entry name" value="GLYCINE-RICH CELL WALL STRUCTURAL PROTEIN 1.8-LIKE"/>
    <property type="match status" value="1"/>
</dbReference>
<dbReference type="EMBL" id="JAVXUO010000460">
    <property type="protein sequence ID" value="KAK2991869.1"/>
    <property type="molecule type" value="Genomic_DNA"/>
</dbReference>
<reference evidence="3" key="1">
    <citation type="submission" date="2022-12" db="EMBL/GenBank/DDBJ databases">
        <title>Draft genome assemblies for two species of Escallonia (Escalloniales).</title>
        <authorList>
            <person name="Chanderbali A."/>
            <person name="Dervinis C."/>
            <person name="Anghel I."/>
            <person name="Soltis D."/>
            <person name="Soltis P."/>
            <person name="Zapata F."/>
        </authorList>
    </citation>
    <scope>NUCLEOTIDE SEQUENCE</scope>
    <source>
        <strain evidence="3">UCBG92.1500</strain>
        <tissue evidence="3">Leaf</tissue>
    </source>
</reference>
<gene>
    <name evidence="3" type="ORF">RJ640_013044</name>
</gene>
<dbReference type="PANTHER" id="PTHR31286:SF99">
    <property type="entry name" value="DUF4283 DOMAIN-CONTAINING PROTEIN"/>
    <property type="match status" value="1"/>
</dbReference>
<evidence type="ECO:0000313" key="4">
    <source>
        <dbReference type="Proteomes" id="UP001187471"/>
    </source>
</evidence>
<dbReference type="Pfam" id="PF14392">
    <property type="entry name" value="zf-CCHC_4"/>
    <property type="match status" value="2"/>
</dbReference>